<dbReference type="Gene3D" id="3.30.70.2190">
    <property type="match status" value="1"/>
</dbReference>
<dbReference type="PANTHER" id="PTHR43716">
    <property type="entry name" value="D-2-HYDROXYGLUTARATE DEHYDROGENASE, MITOCHONDRIAL"/>
    <property type="match status" value="1"/>
</dbReference>
<keyword evidence="3" id="KW-0285">Flavoprotein</keyword>
<dbReference type="Gene3D" id="1.10.45.10">
    <property type="entry name" value="Vanillyl-alcohol Oxidase, Chain A, domain 4"/>
    <property type="match status" value="1"/>
</dbReference>
<evidence type="ECO:0000256" key="3">
    <source>
        <dbReference type="ARBA" id="ARBA00022630"/>
    </source>
</evidence>
<comment type="similarity">
    <text evidence="2">Belongs to the FAD-binding oxidoreductase/transferase type 4 family.</text>
</comment>
<dbReference type="InterPro" id="IPR016166">
    <property type="entry name" value="FAD-bd_PCMH"/>
</dbReference>
<dbReference type="PANTHER" id="PTHR43716:SF1">
    <property type="entry name" value="D-2-HYDROXYGLUTARATE DEHYDROGENASE, MITOCHONDRIAL"/>
    <property type="match status" value="1"/>
</dbReference>
<dbReference type="EMBL" id="JAYJJU010000015">
    <property type="protein sequence ID" value="MEB3033037.1"/>
    <property type="molecule type" value="Genomic_DNA"/>
</dbReference>
<evidence type="ECO:0000256" key="2">
    <source>
        <dbReference type="ARBA" id="ARBA00008000"/>
    </source>
</evidence>
<keyword evidence="8" id="KW-1185">Reference proteome</keyword>
<dbReference type="InterPro" id="IPR006094">
    <property type="entry name" value="Oxid_FAD_bind_N"/>
</dbReference>
<dbReference type="Pfam" id="PF01565">
    <property type="entry name" value="FAD_binding_4"/>
    <property type="match status" value="1"/>
</dbReference>
<dbReference type="InterPro" id="IPR016164">
    <property type="entry name" value="FAD-linked_Oxase-like_C"/>
</dbReference>
<proteinExistence type="inferred from homology"/>
<comment type="caution">
    <text evidence="7">The sequence shown here is derived from an EMBL/GenBank/DDBJ whole genome shotgun (WGS) entry which is preliminary data.</text>
</comment>
<dbReference type="Gene3D" id="3.30.70.2740">
    <property type="match status" value="1"/>
</dbReference>
<organism evidence="7 8">
    <name type="scientific">[Mycobacterium] nativiensis</name>
    <dbReference type="NCBI Taxonomy" id="2855503"/>
    <lineage>
        <taxon>Bacteria</taxon>
        <taxon>Bacillati</taxon>
        <taxon>Actinomycetota</taxon>
        <taxon>Actinomycetes</taxon>
        <taxon>Mycobacteriales</taxon>
        <taxon>Mycobacteriaceae</taxon>
        <taxon>Mycolicibacter</taxon>
    </lineage>
</organism>
<reference evidence="7 8" key="1">
    <citation type="submission" date="2023-12" db="EMBL/GenBank/DDBJ databases">
        <title>Description of new species of Mycobacterium terrae complex isolated from sewage at the Sao Paulo Zoological Park Foundation in Brazil.</title>
        <authorList>
            <person name="Romagnoli C.L."/>
            <person name="Conceicao E.C."/>
            <person name="Machado E."/>
            <person name="Barreto L.B.P.F."/>
            <person name="Sharma A."/>
            <person name="Silva N.M."/>
            <person name="Marques L.E."/>
            <person name="Juliana M.A."/>
            <person name="Lourenco M.C.S."/>
            <person name="Digiampietri L.A."/>
            <person name="Suffys P.N."/>
            <person name="Viana-Niero C."/>
        </authorList>
    </citation>
    <scope>NUCLEOTIDE SEQUENCE [LARGE SCALE GENOMIC DNA]</scope>
    <source>
        <strain evidence="7 8">MYC340</strain>
    </source>
</reference>
<dbReference type="SUPFAM" id="SSF56176">
    <property type="entry name" value="FAD-binding/transporter-associated domain-like"/>
    <property type="match status" value="1"/>
</dbReference>
<comment type="cofactor">
    <cofactor evidence="1">
        <name>FAD</name>
        <dbReference type="ChEBI" id="CHEBI:57692"/>
    </cofactor>
</comment>
<sequence length="448" mass="46374">MLGSLAQVVGAGHVTDDPDVLATRSVDYTGRYRGLAGALVRPGSPEEVAAVLRICRDARAHVTVQGGRTSLVAGTVPEHDDVLLSTERLNTVGAVDTVERRVTAGSGATLAAVQQAAVAAGLVFGVDLTARDTATVGGMASTNAGGLHTVHYGNMAEQVLGLQVALPDGTLLHRHAAVRADNTGYNLPALFVGAEGTLGVITGLDLRLRPAPAHRATAVCGFAGLDALVEAARIFRDLDGIAALELIDARLAALTGDRLAVAAPVAGNWLLLVELAGDTDQTERLAEQLAHVSAGEEPAVGVDIATRQRLWRLREAVADVLGAFGPPLKFDVALPLAAVARFAEEAGTRVQRHAPDALPVLFGHIGEGNLHFNVLRCPAAAEPGLYAAMMDLIAECGGNVSSEHGVGSRKRAYLPMSRGPADIAAMRAVKAAFDPTGYLNAAVLFDTP</sequence>
<accession>A0ABU5XZ40</accession>
<dbReference type="PROSITE" id="PS51387">
    <property type="entry name" value="FAD_PCMH"/>
    <property type="match status" value="1"/>
</dbReference>
<dbReference type="Gene3D" id="3.30.43.10">
    <property type="entry name" value="Uridine Diphospho-n-acetylenolpyruvylglucosamine Reductase, domain 2"/>
    <property type="match status" value="1"/>
</dbReference>
<evidence type="ECO:0000256" key="4">
    <source>
        <dbReference type="ARBA" id="ARBA00022827"/>
    </source>
</evidence>
<evidence type="ECO:0000259" key="6">
    <source>
        <dbReference type="PROSITE" id="PS51387"/>
    </source>
</evidence>
<dbReference type="InterPro" id="IPR016171">
    <property type="entry name" value="Vanillyl_alc_oxidase_C-sub2"/>
</dbReference>
<dbReference type="Gene3D" id="3.30.465.10">
    <property type="match status" value="1"/>
</dbReference>
<name>A0ABU5XZ40_9MYCO</name>
<dbReference type="Pfam" id="PF02913">
    <property type="entry name" value="FAD-oxidase_C"/>
    <property type="match status" value="1"/>
</dbReference>
<feature type="domain" description="FAD-binding PCMH-type" evidence="6">
    <location>
        <begin position="32"/>
        <end position="211"/>
    </location>
</feature>
<dbReference type="InterPro" id="IPR036318">
    <property type="entry name" value="FAD-bd_PCMH-like_sf"/>
</dbReference>
<dbReference type="InterPro" id="IPR004113">
    <property type="entry name" value="FAD-bd_oxidored_4_C"/>
</dbReference>
<dbReference type="Proteomes" id="UP001298593">
    <property type="component" value="Unassembled WGS sequence"/>
</dbReference>
<evidence type="ECO:0000313" key="7">
    <source>
        <dbReference type="EMBL" id="MEB3033037.1"/>
    </source>
</evidence>
<dbReference type="InterPro" id="IPR051264">
    <property type="entry name" value="FAD-oxidored/transferase_4"/>
</dbReference>
<keyword evidence="4" id="KW-0274">FAD</keyword>
<protein>
    <submittedName>
        <fullName evidence="7">FAD-binding oxidoreductase</fullName>
    </submittedName>
</protein>
<dbReference type="SUPFAM" id="SSF55103">
    <property type="entry name" value="FAD-linked oxidases, C-terminal domain"/>
    <property type="match status" value="1"/>
</dbReference>
<evidence type="ECO:0000256" key="5">
    <source>
        <dbReference type="ARBA" id="ARBA00023002"/>
    </source>
</evidence>
<dbReference type="InterPro" id="IPR016169">
    <property type="entry name" value="FAD-bd_PCMH_sub2"/>
</dbReference>
<dbReference type="InterPro" id="IPR016167">
    <property type="entry name" value="FAD-bd_PCMH_sub1"/>
</dbReference>
<evidence type="ECO:0000313" key="8">
    <source>
        <dbReference type="Proteomes" id="UP001298593"/>
    </source>
</evidence>
<evidence type="ECO:0000256" key="1">
    <source>
        <dbReference type="ARBA" id="ARBA00001974"/>
    </source>
</evidence>
<keyword evidence="5" id="KW-0560">Oxidoreductase</keyword>
<gene>
    <name evidence="7" type="ORF">KV113_15905</name>
</gene>
<dbReference type="RefSeq" id="WP_224976784.1">
    <property type="nucleotide sequence ID" value="NZ_JAYJJU010000015.1"/>
</dbReference>